<feature type="signal peptide" evidence="8">
    <location>
        <begin position="1"/>
        <end position="19"/>
    </location>
</feature>
<evidence type="ECO:0000256" key="8">
    <source>
        <dbReference type="SAM" id="SignalP"/>
    </source>
</evidence>
<dbReference type="Pfam" id="PF00913">
    <property type="entry name" value="Trypan_glycop"/>
    <property type="match status" value="1"/>
</dbReference>
<sequence length="357" mass="37850">MKKMKLLVLIALLTLGTQTRYTAGNKKAMKVSAFKAMCDLSAELKKEAAIAGEALANLLSQAQKYRDISVDLHILGRQNETAGLTAAAAIAFLADRKADEITSHVKEMTSKATHAAAATAYLSGFIDQTTSIFDQAAGTSDHCIAKDSDEKNTNYGELAGCLTESKSHPAIPTSIAGEPDLNAKIKAVAQLNNQDKSSGTNVCLLTSTQSDHTGYGGTTNQPGTVEWIGGIMSFGGAALASSAFPKTATNIGETPLIEAATDAIAAAKAPKESTDEEATILDKIADTTSKQTFTDFDTTEQRVGQSDKTTQHKIKGVDLTNLAAKLKSYRDSQGGEKKTQKNEKTTKKRTPDNLTRL</sequence>
<feature type="domain" description="Trypanosome variant surface glycoprotein A-type N-terminal" evidence="9">
    <location>
        <begin position="12"/>
        <end position="353"/>
    </location>
</feature>
<dbReference type="GO" id="GO:0098552">
    <property type="term" value="C:side of membrane"/>
    <property type="evidence" value="ECO:0007669"/>
    <property type="project" value="UniProtKB-KW"/>
</dbReference>
<evidence type="ECO:0000256" key="7">
    <source>
        <dbReference type="SAM" id="MobiDB-lite"/>
    </source>
</evidence>
<keyword evidence="8" id="KW-0732">Signal</keyword>
<dbReference type="VEuPathDB" id="TriTrypDB:Tb427_000684300"/>
<dbReference type="Gene3D" id="3.90.150.10">
    <property type="entry name" value="Variant Surface Glycoprotein, subunit A domain 1"/>
    <property type="match status" value="1"/>
</dbReference>
<organism evidence="10">
    <name type="scientific">Trypanosoma brucei</name>
    <dbReference type="NCBI Taxonomy" id="5691"/>
    <lineage>
        <taxon>Eukaryota</taxon>
        <taxon>Discoba</taxon>
        <taxon>Euglenozoa</taxon>
        <taxon>Kinetoplastea</taxon>
        <taxon>Metakinetoplastina</taxon>
        <taxon>Trypanosomatida</taxon>
        <taxon>Trypanosomatidae</taxon>
        <taxon>Trypanosoma</taxon>
    </lineage>
</organism>
<dbReference type="GO" id="GO:0005886">
    <property type="term" value="C:plasma membrane"/>
    <property type="evidence" value="ECO:0007669"/>
    <property type="project" value="UniProtKB-SubCell"/>
</dbReference>
<evidence type="ECO:0000256" key="1">
    <source>
        <dbReference type="ARBA" id="ARBA00004609"/>
    </source>
</evidence>
<evidence type="ECO:0000256" key="2">
    <source>
        <dbReference type="ARBA" id="ARBA00022475"/>
    </source>
</evidence>
<keyword evidence="6" id="KW-0449">Lipoprotein</keyword>
<evidence type="ECO:0000313" key="10">
    <source>
        <dbReference type="EMBL" id="APD73627.1"/>
    </source>
</evidence>
<evidence type="ECO:0000256" key="5">
    <source>
        <dbReference type="ARBA" id="ARBA00023180"/>
    </source>
</evidence>
<keyword evidence="2" id="KW-1003">Cell membrane</keyword>
<protein>
    <submittedName>
        <fullName evidence="10">Variant surface glycoprotein 1125.1417</fullName>
    </submittedName>
</protein>
<dbReference type="SUPFAM" id="SSF58087">
    <property type="entry name" value="Variant surface glycoprotein (N-terminal domain)"/>
    <property type="match status" value="1"/>
</dbReference>
<evidence type="ECO:0000256" key="6">
    <source>
        <dbReference type="ARBA" id="ARBA00023288"/>
    </source>
</evidence>
<keyword evidence="4" id="KW-0472">Membrane</keyword>
<evidence type="ECO:0000256" key="3">
    <source>
        <dbReference type="ARBA" id="ARBA00022622"/>
    </source>
</evidence>
<name>A0A1J0R760_9TRYP</name>
<accession>A0A1J0R760</accession>
<reference evidence="10" key="1">
    <citation type="submission" date="2016-08" db="EMBL/GenBank/DDBJ databases">
        <title>VSG repertoire of Trypanosoma brucei EATRO 1125.</title>
        <authorList>
            <person name="Cross G.A."/>
        </authorList>
    </citation>
    <scope>NUCLEOTIDE SEQUENCE</scope>
    <source>
        <strain evidence="10">EATRO 1125</strain>
    </source>
</reference>
<dbReference type="EMBL" id="KX699671">
    <property type="protein sequence ID" value="APD73627.1"/>
    <property type="molecule type" value="Genomic_DNA"/>
</dbReference>
<dbReference type="AlphaFoldDB" id="A0A1J0R760"/>
<evidence type="ECO:0000256" key="4">
    <source>
        <dbReference type="ARBA" id="ARBA00023136"/>
    </source>
</evidence>
<keyword evidence="3" id="KW-0336">GPI-anchor</keyword>
<feature type="chain" id="PRO_5012701143" evidence="8">
    <location>
        <begin position="20"/>
        <end position="357"/>
    </location>
</feature>
<dbReference type="Gene3D" id="1.10.470.10">
    <property type="entry name" value="Variant Surface Glycoprotein, subunit A, domain 2"/>
    <property type="match status" value="1"/>
</dbReference>
<proteinExistence type="predicted"/>
<evidence type="ECO:0000259" key="9">
    <source>
        <dbReference type="Pfam" id="PF00913"/>
    </source>
</evidence>
<comment type="subcellular location">
    <subcellularLocation>
        <location evidence="1">Cell membrane</location>
        <topology evidence="1">Lipid-anchor</topology>
        <topology evidence="1">GPI-anchor</topology>
    </subcellularLocation>
</comment>
<feature type="compositionally biased region" description="Basic and acidic residues" evidence="7">
    <location>
        <begin position="328"/>
        <end position="351"/>
    </location>
</feature>
<feature type="region of interest" description="Disordered" evidence="7">
    <location>
        <begin position="326"/>
        <end position="357"/>
    </location>
</feature>
<dbReference type="InterPro" id="IPR001812">
    <property type="entry name" value="Trypano_VSG_A_N_dom"/>
</dbReference>
<dbReference type="GO" id="GO:0042783">
    <property type="term" value="P:symbiont-mediated evasion of host immune response"/>
    <property type="evidence" value="ECO:0007669"/>
    <property type="project" value="InterPro"/>
</dbReference>
<keyword evidence="5" id="KW-0325">Glycoprotein</keyword>